<accession>A0A1M7RF27</accession>
<dbReference type="AlphaFoldDB" id="A0A1M7RF27"/>
<gene>
    <name evidence="1" type="ORF">SAMN05192549_1265</name>
</gene>
<sequence length="242" mass="27406">MAKKAKPEVIRKRMSNELIALNRVLNQNKSGVFHNPEVLLASANQCSSGEASKWHYEVAELILNVAVPQNVLPQTTHRSMVVTANINIFGNCDDDAEDCLTGLEFNIHVSTANRENFCSWHFDRHITSEEGHDPEEAHPLYHFQHGGHAMKEIAGSLGKVLLLPAPRVAFPPLDATLAIDFLLSNFAGSAWQELRNDPTYSRLLRDAQERCWKPYITRLAKWWDPGPREDEHKTLALWPQLI</sequence>
<evidence type="ECO:0000313" key="1">
    <source>
        <dbReference type="EMBL" id="SHN44759.1"/>
    </source>
</evidence>
<keyword evidence="2" id="KW-1185">Reference proteome</keyword>
<protein>
    <submittedName>
        <fullName evidence="1">Uncharacterized protein</fullName>
    </submittedName>
</protein>
<proteinExistence type="predicted"/>
<name>A0A1M7RF27_9BURK</name>
<dbReference type="STRING" id="551987.SAMN05192549_1265"/>
<evidence type="ECO:0000313" key="2">
    <source>
        <dbReference type="Proteomes" id="UP000184339"/>
    </source>
</evidence>
<dbReference type="Proteomes" id="UP000184339">
    <property type="component" value="Unassembled WGS sequence"/>
</dbReference>
<organism evidence="1 2">
    <name type="scientific">Duganella sacchari</name>
    <dbReference type="NCBI Taxonomy" id="551987"/>
    <lineage>
        <taxon>Bacteria</taxon>
        <taxon>Pseudomonadati</taxon>
        <taxon>Pseudomonadota</taxon>
        <taxon>Betaproteobacteria</taxon>
        <taxon>Burkholderiales</taxon>
        <taxon>Oxalobacteraceae</taxon>
        <taxon>Telluria group</taxon>
        <taxon>Duganella</taxon>
    </lineage>
</organism>
<dbReference type="EMBL" id="FRCX01000026">
    <property type="protein sequence ID" value="SHN44759.1"/>
    <property type="molecule type" value="Genomic_DNA"/>
</dbReference>
<reference evidence="2" key="1">
    <citation type="submission" date="2016-11" db="EMBL/GenBank/DDBJ databases">
        <authorList>
            <person name="Varghese N."/>
            <person name="Submissions S."/>
        </authorList>
    </citation>
    <scope>NUCLEOTIDE SEQUENCE [LARGE SCALE GENOMIC DNA]</scope>
    <source>
        <strain evidence="2">Sac-22</strain>
    </source>
</reference>